<dbReference type="InterPro" id="IPR001870">
    <property type="entry name" value="B30.2/SPRY"/>
</dbReference>
<name>A0A914HAE2_GLORO</name>
<evidence type="ECO:0000313" key="3">
    <source>
        <dbReference type="WBParaSite" id="Gr19_v10_g15699.t1"/>
    </source>
</evidence>
<dbReference type="SMART" id="SM00449">
    <property type="entry name" value="SPRY"/>
    <property type="match status" value="1"/>
</dbReference>
<dbReference type="CDD" id="cd12885">
    <property type="entry name" value="SPRY_RanBP_like"/>
    <property type="match status" value="1"/>
</dbReference>
<dbReference type="Gene3D" id="2.60.120.920">
    <property type="match status" value="1"/>
</dbReference>
<reference evidence="3" key="1">
    <citation type="submission" date="2022-11" db="UniProtKB">
        <authorList>
            <consortium name="WormBaseParasite"/>
        </authorList>
    </citation>
    <scope>IDENTIFICATION</scope>
</reference>
<dbReference type="WBParaSite" id="Gr19_v10_g15699.t1">
    <property type="protein sequence ID" value="Gr19_v10_g15699.t1"/>
    <property type="gene ID" value="Gr19_v10_g15699"/>
</dbReference>
<dbReference type="InterPro" id="IPR044736">
    <property type="entry name" value="Gid1/RanBPM/SPLA_SPRY"/>
</dbReference>
<dbReference type="Pfam" id="PF00622">
    <property type="entry name" value="SPRY"/>
    <property type="match status" value="1"/>
</dbReference>
<organism evidence="2 3">
    <name type="scientific">Globodera rostochiensis</name>
    <name type="common">Golden nematode worm</name>
    <name type="synonym">Heterodera rostochiensis</name>
    <dbReference type="NCBI Taxonomy" id="31243"/>
    <lineage>
        <taxon>Eukaryota</taxon>
        <taxon>Metazoa</taxon>
        <taxon>Ecdysozoa</taxon>
        <taxon>Nematoda</taxon>
        <taxon>Chromadorea</taxon>
        <taxon>Rhabditida</taxon>
        <taxon>Tylenchina</taxon>
        <taxon>Tylenchomorpha</taxon>
        <taxon>Tylenchoidea</taxon>
        <taxon>Heteroderidae</taxon>
        <taxon>Heteroderinae</taxon>
        <taxon>Globodera</taxon>
    </lineage>
</organism>
<dbReference type="InterPro" id="IPR003877">
    <property type="entry name" value="SPRY_dom"/>
</dbReference>
<dbReference type="InterPro" id="IPR013320">
    <property type="entry name" value="ConA-like_dom_sf"/>
</dbReference>
<feature type="domain" description="B30.2/SPRY" evidence="1">
    <location>
        <begin position="1"/>
        <end position="162"/>
    </location>
</feature>
<dbReference type="Proteomes" id="UP000887572">
    <property type="component" value="Unplaced"/>
</dbReference>
<dbReference type="SUPFAM" id="SSF49899">
    <property type="entry name" value="Concanavalin A-like lectins/glucanases"/>
    <property type="match status" value="1"/>
</dbReference>
<sequence length="162" mass="18078">MRHPNLTVSGPDRLTVQFTSSHWFENSSVFAEFPIPRTGIFYYEAKILSIRRRVYVGLAHRQMPVDRRVGYFRGTYAFGSDGTFWGHAVGDHRLSAGVHPFITGRPEFGVGNTIGCGVDLANRQIIYSLNGQRLDTAGLHVGPADFLFPCVTLYDAQDKIEG</sequence>
<evidence type="ECO:0000259" key="1">
    <source>
        <dbReference type="PROSITE" id="PS50188"/>
    </source>
</evidence>
<protein>
    <submittedName>
        <fullName evidence="3">B30.2/SPRY domain-containing protein</fullName>
    </submittedName>
</protein>
<keyword evidence="2" id="KW-1185">Reference proteome</keyword>
<accession>A0A914HAE2</accession>
<dbReference type="AlphaFoldDB" id="A0A914HAE2"/>
<proteinExistence type="predicted"/>
<dbReference type="PROSITE" id="PS50188">
    <property type="entry name" value="B302_SPRY"/>
    <property type="match status" value="1"/>
</dbReference>
<evidence type="ECO:0000313" key="2">
    <source>
        <dbReference type="Proteomes" id="UP000887572"/>
    </source>
</evidence>
<dbReference type="InterPro" id="IPR043136">
    <property type="entry name" value="B30.2/SPRY_sf"/>
</dbReference>